<comment type="similarity">
    <text evidence="3">Belongs to the peptidase S33 family.</text>
</comment>
<accession>A0A7X1AP91</accession>
<dbReference type="Pfam" id="PF00561">
    <property type="entry name" value="Abhydrolase_1"/>
    <property type="match status" value="1"/>
</dbReference>
<dbReference type="GO" id="GO:0004177">
    <property type="term" value="F:aminopeptidase activity"/>
    <property type="evidence" value="ECO:0007669"/>
    <property type="project" value="UniProtKB-KW"/>
</dbReference>
<keyword evidence="6" id="KW-0031">Aminopeptidase</keyword>
<keyword evidence="8" id="KW-0645">Protease</keyword>
<dbReference type="Gene3D" id="3.40.50.1820">
    <property type="entry name" value="alpha/beta hydrolase"/>
    <property type="match status" value="1"/>
</dbReference>
<dbReference type="EMBL" id="JAAXCZ010000004">
    <property type="protein sequence ID" value="MBC2381352.1"/>
    <property type="molecule type" value="Genomic_DNA"/>
</dbReference>
<comment type="subcellular location">
    <subcellularLocation>
        <location evidence="2">Cytoplasm</location>
    </subcellularLocation>
</comment>
<dbReference type="EMBL" id="JAAXCY010000005">
    <property type="protein sequence ID" value="MBC2407341.1"/>
    <property type="molecule type" value="Genomic_DNA"/>
</dbReference>
<name>A0A7X1AP91_9PSED</name>
<protein>
    <recommendedName>
        <fullName evidence="5">Proline iminopeptidase</fullName>
        <ecNumber evidence="4">3.4.11.5</ecNumber>
    </recommendedName>
    <alternativeName>
        <fullName evidence="10">Prolyl aminopeptidase</fullName>
    </alternativeName>
</protein>
<evidence type="ECO:0000256" key="2">
    <source>
        <dbReference type="ARBA" id="ARBA00004496"/>
    </source>
</evidence>
<evidence type="ECO:0000256" key="1">
    <source>
        <dbReference type="ARBA" id="ARBA00001585"/>
    </source>
</evidence>
<dbReference type="InterPro" id="IPR002410">
    <property type="entry name" value="Peptidase_S33"/>
</dbReference>
<dbReference type="SUPFAM" id="SSF53474">
    <property type="entry name" value="alpha/beta-Hydrolases"/>
    <property type="match status" value="1"/>
</dbReference>
<reference evidence="14 15" key="1">
    <citation type="submission" date="2020-04" db="EMBL/GenBank/DDBJ databases">
        <title>Pseudomonas crami sp. nov., a novel proteolytic bacterial species isolated from cream.</title>
        <authorList>
            <person name="Hofmann K."/>
            <person name="Woller A."/>
            <person name="Huptas C."/>
            <person name="Wenning M."/>
            <person name="Scherer S."/>
            <person name="Doll E.V."/>
        </authorList>
    </citation>
    <scope>NUCLEOTIDE SEQUENCE [LARGE SCALE GENOMIC DNA]</scope>
    <source>
        <strain evidence="12 15">WS 5096</strain>
        <strain evidence="13 14">WS 5106</strain>
    </source>
</reference>
<dbReference type="InterPro" id="IPR000073">
    <property type="entry name" value="AB_hydrolase_1"/>
</dbReference>
<keyword evidence="15" id="KW-1185">Reference proteome</keyword>
<evidence type="ECO:0000313" key="12">
    <source>
        <dbReference type="EMBL" id="MBC2381352.1"/>
    </source>
</evidence>
<sequence length="288" mass="32719">MNAVYRSGYLPVSGGHQVYWERHGRQGAEQVFFLHGGPGGCSGRDHLAFFDLEHFDVVLFDQRGGGRSTPHGERQHNETARIVEDIEALRQHFEFAQISLLGISWGSWLALQYARRAPSRVRRMVLASLFVPCFEHVATYHQALTHCLQTQESTSFEQLCQDLERPCQTSAHRAAMAWVRAGLRVNRQHLGAIALERFVDAVALRAIRLELHFHQAGYFFTEQDQALAMSTPCQVIQGIDDTIGLASLRWLRQRIPLRCRLFRAGHDTFNPVLLRAIRQSVLSVHSAQ</sequence>
<dbReference type="PRINTS" id="PR00793">
    <property type="entry name" value="PROAMNOPTASE"/>
</dbReference>
<evidence type="ECO:0000313" key="13">
    <source>
        <dbReference type="EMBL" id="MBC2407341.1"/>
    </source>
</evidence>
<evidence type="ECO:0000256" key="7">
    <source>
        <dbReference type="ARBA" id="ARBA00022490"/>
    </source>
</evidence>
<dbReference type="InterPro" id="IPR029058">
    <property type="entry name" value="AB_hydrolase_fold"/>
</dbReference>
<dbReference type="PANTHER" id="PTHR43722">
    <property type="entry name" value="PROLINE IMINOPEPTIDASE"/>
    <property type="match status" value="1"/>
</dbReference>
<evidence type="ECO:0000256" key="9">
    <source>
        <dbReference type="ARBA" id="ARBA00022801"/>
    </source>
</evidence>
<dbReference type="AlphaFoldDB" id="A0A7X1AP91"/>
<dbReference type="EC" id="3.4.11.5" evidence="4"/>
<evidence type="ECO:0000313" key="14">
    <source>
        <dbReference type="Proteomes" id="UP000520513"/>
    </source>
</evidence>
<comment type="catalytic activity">
    <reaction evidence="1">
        <text>Release of N-terminal proline from a peptide.</text>
        <dbReference type="EC" id="3.4.11.5"/>
    </reaction>
</comment>
<dbReference type="Proteomes" id="UP000520513">
    <property type="component" value="Unassembled WGS sequence"/>
</dbReference>
<evidence type="ECO:0000256" key="8">
    <source>
        <dbReference type="ARBA" id="ARBA00022670"/>
    </source>
</evidence>
<feature type="domain" description="AB hydrolase-1" evidence="11">
    <location>
        <begin position="31"/>
        <end position="135"/>
    </location>
</feature>
<evidence type="ECO:0000259" key="11">
    <source>
        <dbReference type="Pfam" id="PF00561"/>
    </source>
</evidence>
<dbReference type="PRINTS" id="PR00111">
    <property type="entry name" value="ABHYDROLASE"/>
</dbReference>
<dbReference type="GO" id="GO:0006508">
    <property type="term" value="P:proteolysis"/>
    <property type="evidence" value="ECO:0007669"/>
    <property type="project" value="UniProtKB-KW"/>
</dbReference>
<keyword evidence="7" id="KW-0963">Cytoplasm</keyword>
<evidence type="ECO:0000256" key="6">
    <source>
        <dbReference type="ARBA" id="ARBA00022438"/>
    </source>
</evidence>
<evidence type="ECO:0000256" key="3">
    <source>
        <dbReference type="ARBA" id="ARBA00010088"/>
    </source>
</evidence>
<proteinExistence type="inferred from homology"/>
<dbReference type="InterPro" id="IPR005944">
    <property type="entry name" value="Pro_iminopeptidase"/>
</dbReference>
<comment type="caution">
    <text evidence="13">The sequence shown here is derived from an EMBL/GenBank/DDBJ whole genome shotgun (WGS) entry which is preliminary data.</text>
</comment>
<organism evidence="13 14">
    <name type="scientific">Pseudomonas cremoris</name>
    <dbReference type="NCBI Taxonomy" id="2724178"/>
    <lineage>
        <taxon>Bacteria</taxon>
        <taxon>Pseudomonadati</taxon>
        <taxon>Pseudomonadota</taxon>
        <taxon>Gammaproteobacteria</taxon>
        <taxon>Pseudomonadales</taxon>
        <taxon>Pseudomonadaceae</taxon>
        <taxon>Pseudomonas</taxon>
    </lineage>
</organism>
<keyword evidence="9 13" id="KW-0378">Hydrolase</keyword>
<dbReference type="PANTHER" id="PTHR43722:SF1">
    <property type="entry name" value="PROLINE IMINOPEPTIDASE"/>
    <property type="match status" value="1"/>
</dbReference>
<dbReference type="GO" id="GO:0005737">
    <property type="term" value="C:cytoplasm"/>
    <property type="evidence" value="ECO:0007669"/>
    <property type="project" value="UniProtKB-SubCell"/>
</dbReference>
<dbReference type="Proteomes" id="UP000534677">
    <property type="component" value="Unassembled WGS sequence"/>
</dbReference>
<dbReference type="RefSeq" id="WP_185706839.1">
    <property type="nucleotide sequence ID" value="NZ_JAAXCY010000005.1"/>
</dbReference>
<gene>
    <name evidence="12" type="ORF">HF209_10400</name>
    <name evidence="13" type="ORF">HF257_15140</name>
</gene>
<evidence type="ECO:0000313" key="15">
    <source>
        <dbReference type="Proteomes" id="UP000534677"/>
    </source>
</evidence>
<evidence type="ECO:0000256" key="10">
    <source>
        <dbReference type="ARBA" id="ARBA00029605"/>
    </source>
</evidence>
<evidence type="ECO:0000256" key="4">
    <source>
        <dbReference type="ARBA" id="ARBA00012568"/>
    </source>
</evidence>
<evidence type="ECO:0000256" key="5">
    <source>
        <dbReference type="ARBA" id="ARBA00021843"/>
    </source>
</evidence>